<reference evidence="4 5" key="1">
    <citation type="journal article" date="2011" name="Stand. Genomic Sci.">
        <title>Non-contiguous finished genome sequence and contextual data of the filamentous soil bacterium Ktedonobacter racemifer type strain (SOSP1-21).</title>
        <authorList>
            <person name="Chang Y.J."/>
            <person name="Land M."/>
            <person name="Hauser L."/>
            <person name="Chertkov O."/>
            <person name="Del Rio T.G."/>
            <person name="Nolan M."/>
            <person name="Copeland A."/>
            <person name="Tice H."/>
            <person name="Cheng J.F."/>
            <person name="Lucas S."/>
            <person name="Han C."/>
            <person name="Goodwin L."/>
            <person name="Pitluck S."/>
            <person name="Ivanova N."/>
            <person name="Ovchinikova G."/>
            <person name="Pati A."/>
            <person name="Chen A."/>
            <person name="Palaniappan K."/>
            <person name="Mavromatis K."/>
            <person name="Liolios K."/>
            <person name="Brettin T."/>
            <person name="Fiebig A."/>
            <person name="Rohde M."/>
            <person name="Abt B."/>
            <person name="Goker M."/>
            <person name="Detter J.C."/>
            <person name="Woyke T."/>
            <person name="Bristow J."/>
            <person name="Eisen J.A."/>
            <person name="Markowitz V."/>
            <person name="Hugenholtz P."/>
            <person name="Kyrpides N.C."/>
            <person name="Klenk H.P."/>
            <person name="Lapidus A."/>
        </authorList>
    </citation>
    <scope>NUCLEOTIDE SEQUENCE [LARGE SCALE GENOMIC DNA]</scope>
    <source>
        <strain evidence="5">DSM 44963</strain>
    </source>
</reference>
<evidence type="ECO:0000256" key="1">
    <source>
        <dbReference type="ARBA" id="ARBA00022737"/>
    </source>
</evidence>
<dbReference type="PROSITE" id="PS50297">
    <property type="entry name" value="ANK_REP_REGION"/>
    <property type="match status" value="3"/>
</dbReference>
<evidence type="ECO:0000313" key="4">
    <source>
        <dbReference type="EMBL" id="EFH84429.1"/>
    </source>
</evidence>
<name>D6TW46_KTERA</name>
<dbReference type="PANTHER" id="PTHR24126">
    <property type="entry name" value="ANKYRIN REPEAT, PH AND SEC7 DOMAIN CONTAINING PROTEIN SECG-RELATED"/>
    <property type="match status" value="1"/>
</dbReference>
<accession>D6TW46</accession>
<dbReference type="InterPro" id="IPR002110">
    <property type="entry name" value="Ankyrin_rpt"/>
</dbReference>
<dbReference type="PROSITE" id="PS50088">
    <property type="entry name" value="ANK_REPEAT"/>
    <property type="match status" value="3"/>
</dbReference>
<dbReference type="Gene3D" id="1.25.40.20">
    <property type="entry name" value="Ankyrin repeat-containing domain"/>
    <property type="match status" value="1"/>
</dbReference>
<dbReference type="PANTHER" id="PTHR24126:SF14">
    <property type="entry name" value="ANK_REP_REGION DOMAIN-CONTAINING PROTEIN"/>
    <property type="match status" value="1"/>
</dbReference>
<dbReference type="RefSeq" id="WP_007915948.1">
    <property type="nucleotide sequence ID" value="NZ_ADVG01000003.1"/>
</dbReference>
<keyword evidence="5" id="KW-1185">Reference proteome</keyword>
<dbReference type="SUPFAM" id="SSF48403">
    <property type="entry name" value="Ankyrin repeat"/>
    <property type="match status" value="1"/>
</dbReference>
<dbReference type="InterPro" id="IPR036770">
    <property type="entry name" value="Ankyrin_rpt-contain_sf"/>
</dbReference>
<dbReference type="Pfam" id="PF12796">
    <property type="entry name" value="Ank_2"/>
    <property type="match status" value="1"/>
</dbReference>
<keyword evidence="1" id="KW-0677">Repeat</keyword>
<evidence type="ECO:0000313" key="5">
    <source>
        <dbReference type="Proteomes" id="UP000004508"/>
    </source>
</evidence>
<evidence type="ECO:0000256" key="3">
    <source>
        <dbReference type="PROSITE-ProRule" id="PRU00023"/>
    </source>
</evidence>
<dbReference type="Proteomes" id="UP000004508">
    <property type="component" value="Unassembled WGS sequence"/>
</dbReference>
<dbReference type="Pfam" id="PF00023">
    <property type="entry name" value="Ank"/>
    <property type="match status" value="1"/>
</dbReference>
<dbReference type="EMBL" id="ADVG01000003">
    <property type="protein sequence ID" value="EFH84429.1"/>
    <property type="molecule type" value="Genomic_DNA"/>
</dbReference>
<dbReference type="eggNOG" id="COG0666">
    <property type="taxonomic scope" value="Bacteria"/>
</dbReference>
<evidence type="ECO:0000256" key="2">
    <source>
        <dbReference type="ARBA" id="ARBA00023043"/>
    </source>
</evidence>
<sequence length="216" mass="22786">MSQFNDLFAAIAAGDDAQLSSLLAQQPELVNTRSQAGVSPVLWAYYTGKTDLLPTLFTANPLLDIYDAAALGDQSRLLYLLNDAPALAHSYSQDGFTALHLVAFFSNNTAAASTLLDAGAQVDAIARNSQQVTPLHSAIAGGHFAIARVLVERGANVNARQERGFTPLMEAARNGDAPLVDYLLQHGADPTLAKDDGHTAADCAREAGHAEVTSKL</sequence>
<gene>
    <name evidence="4" type="ORF">Krac_5470</name>
</gene>
<proteinExistence type="predicted"/>
<comment type="caution">
    <text evidence="4">The sequence shown here is derived from an EMBL/GenBank/DDBJ whole genome shotgun (WGS) entry which is preliminary data.</text>
</comment>
<feature type="repeat" description="ANK" evidence="3">
    <location>
        <begin position="163"/>
        <end position="195"/>
    </location>
</feature>
<dbReference type="OrthoDB" id="5622506at2"/>
<dbReference type="InParanoid" id="D6TW46"/>
<feature type="repeat" description="ANK" evidence="3">
    <location>
        <begin position="94"/>
        <end position="127"/>
    </location>
</feature>
<keyword evidence="2 3" id="KW-0040">ANK repeat</keyword>
<organism evidence="4 5">
    <name type="scientific">Ktedonobacter racemifer DSM 44963</name>
    <dbReference type="NCBI Taxonomy" id="485913"/>
    <lineage>
        <taxon>Bacteria</taxon>
        <taxon>Bacillati</taxon>
        <taxon>Chloroflexota</taxon>
        <taxon>Ktedonobacteria</taxon>
        <taxon>Ktedonobacterales</taxon>
        <taxon>Ktedonobacteraceae</taxon>
        <taxon>Ktedonobacter</taxon>
    </lineage>
</organism>
<dbReference type="STRING" id="485913.Krac_5470"/>
<feature type="repeat" description="ANK" evidence="3">
    <location>
        <begin position="130"/>
        <end position="162"/>
    </location>
</feature>
<dbReference type="AlphaFoldDB" id="D6TW46"/>
<protein>
    <submittedName>
        <fullName evidence="4">Ankyrin</fullName>
    </submittedName>
</protein>
<dbReference type="SMART" id="SM00248">
    <property type="entry name" value="ANK"/>
    <property type="match status" value="4"/>
</dbReference>